<reference evidence="6 7" key="1">
    <citation type="submission" date="2017-06" db="EMBL/GenBank/DDBJ databases">
        <authorList>
            <person name="Kim H.J."/>
            <person name="Triplett B.A."/>
        </authorList>
    </citation>
    <scope>NUCLEOTIDE SEQUENCE [LARGE SCALE GENOMIC DNA]</scope>
    <source>
        <strain evidence="6 7">DSM 14713</strain>
    </source>
</reference>
<evidence type="ECO:0000259" key="5">
    <source>
        <dbReference type="Pfam" id="PF02374"/>
    </source>
</evidence>
<evidence type="ECO:0000256" key="4">
    <source>
        <dbReference type="SAM" id="MobiDB-lite"/>
    </source>
</evidence>
<dbReference type="Pfam" id="PF02374">
    <property type="entry name" value="ArsA_ATPase"/>
    <property type="match status" value="1"/>
</dbReference>
<name>A0A250IEH0_9BACT</name>
<dbReference type="AlphaFoldDB" id="A0A250IEH0"/>
<dbReference type="InterPro" id="IPR025723">
    <property type="entry name" value="ArsA/GET3_ATPase-like"/>
</dbReference>
<dbReference type="SUPFAM" id="SSF52540">
    <property type="entry name" value="P-loop containing nucleoside triphosphate hydrolases"/>
    <property type="match status" value="1"/>
</dbReference>
<proteinExistence type="inferred from homology"/>
<dbReference type="InterPro" id="IPR016300">
    <property type="entry name" value="ATPase_ArsA/GET3"/>
</dbReference>
<dbReference type="PANTHER" id="PTHR10803:SF3">
    <property type="entry name" value="ATPASE GET3"/>
    <property type="match status" value="1"/>
</dbReference>
<dbReference type="GO" id="GO:0005524">
    <property type="term" value="F:ATP binding"/>
    <property type="evidence" value="ECO:0007669"/>
    <property type="project" value="InterPro"/>
</dbReference>
<protein>
    <recommendedName>
        <fullName evidence="3">arsenite-transporting ATPase</fullName>
        <ecNumber evidence="3">7.3.2.7</ecNumber>
    </recommendedName>
</protein>
<evidence type="ECO:0000256" key="1">
    <source>
        <dbReference type="ARBA" id="ARBA00011040"/>
    </source>
</evidence>
<comment type="catalytic activity">
    <reaction evidence="2">
        <text>arsenite(in) + ATP + H2O = arsenite(out) + ADP + phosphate + H(+)</text>
        <dbReference type="Rhea" id="RHEA:11348"/>
        <dbReference type="ChEBI" id="CHEBI:15377"/>
        <dbReference type="ChEBI" id="CHEBI:15378"/>
        <dbReference type="ChEBI" id="CHEBI:29242"/>
        <dbReference type="ChEBI" id="CHEBI:30616"/>
        <dbReference type="ChEBI" id="CHEBI:43474"/>
        <dbReference type="ChEBI" id="CHEBI:456216"/>
        <dbReference type="EC" id="7.3.2.7"/>
    </reaction>
</comment>
<dbReference type="Gene3D" id="3.40.50.300">
    <property type="entry name" value="P-loop containing nucleotide triphosphate hydrolases"/>
    <property type="match status" value="1"/>
</dbReference>
<feature type="compositionally biased region" description="Basic and acidic residues" evidence="4">
    <location>
        <begin position="313"/>
        <end position="322"/>
    </location>
</feature>
<evidence type="ECO:0000313" key="7">
    <source>
        <dbReference type="Proteomes" id="UP000217289"/>
    </source>
</evidence>
<accession>A0A250IEH0</accession>
<feature type="domain" description="ArsA/GET3 Anion-transporting ATPase-like" evidence="5">
    <location>
        <begin position="9"/>
        <end position="172"/>
    </location>
</feature>
<gene>
    <name evidence="6" type="ORF">MEBOL_003075</name>
</gene>
<comment type="similarity">
    <text evidence="1">Belongs to the arsA ATPase family.</text>
</comment>
<dbReference type="InterPro" id="IPR027417">
    <property type="entry name" value="P-loop_NTPase"/>
</dbReference>
<dbReference type="EC" id="7.3.2.7" evidence="3"/>
<feature type="region of interest" description="Disordered" evidence="4">
    <location>
        <begin position="303"/>
        <end position="322"/>
    </location>
</feature>
<keyword evidence="7" id="KW-1185">Reference proteome</keyword>
<dbReference type="EMBL" id="CP022163">
    <property type="protein sequence ID" value="ATB29620.1"/>
    <property type="molecule type" value="Genomic_DNA"/>
</dbReference>
<evidence type="ECO:0000256" key="2">
    <source>
        <dbReference type="ARBA" id="ARBA00052296"/>
    </source>
</evidence>
<dbReference type="OrthoDB" id="5502756at2"/>
<dbReference type="GO" id="GO:0016887">
    <property type="term" value="F:ATP hydrolysis activity"/>
    <property type="evidence" value="ECO:0007669"/>
    <property type="project" value="InterPro"/>
</dbReference>
<evidence type="ECO:0000313" key="6">
    <source>
        <dbReference type="EMBL" id="ATB29620.1"/>
    </source>
</evidence>
<dbReference type="Proteomes" id="UP000217289">
    <property type="component" value="Chromosome"/>
</dbReference>
<organism evidence="6 7">
    <name type="scientific">Melittangium boletus DSM 14713</name>
    <dbReference type="NCBI Taxonomy" id="1294270"/>
    <lineage>
        <taxon>Bacteria</taxon>
        <taxon>Pseudomonadati</taxon>
        <taxon>Myxococcota</taxon>
        <taxon>Myxococcia</taxon>
        <taxon>Myxococcales</taxon>
        <taxon>Cystobacterineae</taxon>
        <taxon>Archangiaceae</taxon>
        <taxon>Melittangium</taxon>
    </lineage>
</organism>
<dbReference type="GO" id="GO:0015446">
    <property type="term" value="F:ATPase-coupled arsenite transmembrane transporter activity"/>
    <property type="evidence" value="ECO:0007669"/>
    <property type="project" value="UniProtKB-EC"/>
</dbReference>
<dbReference type="PANTHER" id="PTHR10803">
    <property type="entry name" value="ARSENICAL PUMP-DRIVING ATPASE ARSENITE-TRANSLOCATING ATPASE"/>
    <property type="match status" value="1"/>
</dbReference>
<evidence type="ECO:0000256" key="3">
    <source>
        <dbReference type="ARBA" id="ARBA00066752"/>
    </source>
</evidence>
<sequence length="322" mass="33827">MVDGLWDRRALLVSGKGGVGKTSVAAALARAAVNAGRRVLLAEVEVGSETNEGPSPLAELVGARVNGASVTPVSPNLSFVRLSAIEGQRLFLQEILPLRVMADAAMRTRALRRFLEAAPALREMGVLFQMLHLIRLTRAEGDPRHPLCILDLPATGHALALAALPDTLLTVMPGGPIGRAVREGMALLRDPALTGAVLVTLPEPLPVSETLELATAIQRHGIPIAAGVLNRMPDNPFSPDGRAAVEQLLGAHGPHRGQRALGRLDRARAAQARLEANFPAPLLTLPEFPASGPRLVELLATHLSPPPTASASPERRGAGAQP</sequence>
<dbReference type="KEGG" id="mbd:MEBOL_003075"/>